<dbReference type="EMBL" id="FMWO01000048">
    <property type="protein sequence ID" value="SCZ85652.1"/>
    <property type="molecule type" value="Genomic_DNA"/>
</dbReference>
<keyword evidence="3" id="KW-1185">Reference proteome</keyword>
<evidence type="ECO:0000313" key="3">
    <source>
        <dbReference type="Proteomes" id="UP000198729"/>
    </source>
</evidence>
<dbReference type="RefSeq" id="WP_090286107.1">
    <property type="nucleotide sequence ID" value="NZ_FMWO01000048.1"/>
</dbReference>
<organism evidence="2 3">
    <name type="scientific">Nitrosomonas mobilis</name>
    <dbReference type="NCBI Taxonomy" id="51642"/>
    <lineage>
        <taxon>Bacteria</taxon>
        <taxon>Pseudomonadati</taxon>
        <taxon>Pseudomonadota</taxon>
        <taxon>Betaproteobacteria</taxon>
        <taxon>Nitrosomonadales</taxon>
        <taxon>Nitrosomonadaceae</taxon>
        <taxon>Nitrosomonas</taxon>
    </lineage>
</organism>
<comment type="similarity">
    <text evidence="1">Belongs to the UPF0751 family.</text>
</comment>
<protein>
    <recommendedName>
        <fullName evidence="4">DUF2325 domain-containing protein</fullName>
    </recommendedName>
</protein>
<dbReference type="AlphaFoldDB" id="A0A1G5SEV7"/>
<evidence type="ECO:0008006" key="4">
    <source>
        <dbReference type="Google" id="ProtNLM"/>
    </source>
</evidence>
<dbReference type="Proteomes" id="UP000198729">
    <property type="component" value="Unassembled WGS sequence"/>
</dbReference>
<reference evidence="2 3" key="1">
    <citation type="submission" date="2016-10" db="EMBL/GenBank/DDBJ databases">
        <authorList>
            <person name="de Groot N.N."/>
        </authorList>
    </citation>
    <scope>NUCLEOTIDE SEQUENCE [LARGE SCALE GENOMIC DNA]</scope>
    <source>
        <strain evidence="2">1</strain>
    </source>
</reference>
<name>A0A1G5SEV7_9PROT</name>
<dbReference type="OrthoDB" id="5296275at2"/>
<proteinExistence type="inferred from homology"/>
<sequence length="231" mass="26432">MKLLNENLEPVVANRLLQCMNAVNVYRTNATLNQTELHADKIFKEIGLFFHRLGRIGKRCLRILSAITGRLLITRPEHTNFVWRSQKMSWTKSSPRPQQNHAGLALSPRTRQRKLAGQSILFIGGRAALYPQYRSLIEMAGGHLVLFRKSAPDTMNNNLLTWLHRVNQVICPADCIRHEDFFIARAYCQRTGKPCIMLERSDMKTFAHAVDILCTDESFTTDHTDEDQIAA</sequence>
<gene>
    <name evidence="2" type="ORF">NSMM_400130</name>
</gene>
<evidence type="ECO:0000256" key="1">
    <source>
        <dbReference type="ARBA" id="ARBA00007189"/>
    </source>
</evidence>
<dbReference type="STRING" id="51642.NSMM_400130"/>
<evidence type="ECO:0000313" key="2">
    <source>
        <dbReference type="EMBL" id="SCZ85652.1"/>
    </source>
</evidence>
<dbReference type="InterPro" id="IPR016772">
    <property type="entry name" value="UCP020408"/>
</dbReference>
<dbReference type="Pfam" id="PF10087">
    <property type="entry name" value="DUF2325"/>
    <property type="match status" value="1"/>
</dbReference>
<accession>A0A1G5SEV7</accession>